<dbReference type="Proteomes" id="UP000298030">
    <property type="component" value="Unassembled WGS sequence"/>
</dbReference>
<dbReference type="GO" id="GO:0016651">
    <property type="term" value="F:oxidoreductase activity, acting on NAD(P)H"/>
    <property type="evidence" value="ECO:0007669"/>
    <property type="project" value="InterPro"/>
</dbReference>
<feature type="domain" description="Enoyl reductase (ER)" evidence="1">
    <location>
        <begin position="9"/>
        <end position="325"/>
    </location>
</feature>
<dbReference type="PANTHER" id="PTHR45348:SF7">
    <property type="entry name" value="ZINC BINDING OXIDOREDUCTASE, PUTATIVE-RELATED"/>
    <property type="match status" value="1"/>
</dbReference>
<proteinExistence type="predicted"/>
<dbReference type="Gene3D" id="3.90.180.10">
    <property type="entry name" value="Medium-chain alcohol dehydrogenases, catalytic domain"/>
    <property type="match status" value="1"/>
</dbReference>
<dbReference type="EMBL" id="QPFP01000061">
    <property type="protein sequence ID" value="TEB25002.1"/>
    <property type="molecule type" value="Genomic_DNA"/>
</dbReference>
<dbReference type="Pfam" id="PF08240">
    <property type="entry name" value="ADH_N"/>
    <property type="match status" value="1"/>
</dbReference>
<protein>
    <submittedName>
        <fullName evidence="2">GroES-like protein</fullName>
    </submittedName>
</protein>
<evidence type="ECO:0000313" key="3">
    <source>
        <dbReference type="Proteomes" id="UP000298030"/>
    </source>
</evidence>
<reference evidence="2 3" key="1">
    <citation type="journal article" date="2019" name="Nat. Ecol. Evol.">
        <title>Megaphylogeny resolves global patterns of mushroom evolution.</title>
        <authorList>
            <person name="Varga T."/>
            <person name="Krizsan K."/>
            <person name="Foldi C."/>
            <person name="Dima B."/>
            <person name="Sanchez-Garcia M."/>
            <person name="Sanchez-Ramirez S."/>
            <person name="Szollosi G.J."/>
            <person name="Szarkandi J.G."/>
            <person name="Papp V."/>
            <person name="Albert L."/>
            <person name="Andreopoulos W."/>
            <person name="Angelini C."/>
            <person name="Antonin V."/>
            <person name="Barry K.W."/>
            <person name="Bougher N.L."/>
            <person name="Buchanan P."/>
            <person name="Buyck B."/>
            <person name="Bense V."/>
            <person name="Catcheside P."/>
            <person name="Chovatia M."/>
            <person name="Cooper J."/>
            <person name="Damon W."/>
            <person name="Desjardin D."/>
            <person name="Finy P."/>
            <person name="Geml J."/>
            <person name="Haridas S."/>
            <person name="Hughes K."/>
            <person name="Justo A."/>
            <person name="Karasinski D."/>
            <person name="Kautmanova I."/>
            <person name="Kiss B."/>
            <person name="Kocsube S."/>
            <person name="Kotiranta H."/>
            <person name="LaButti K.M."/>
            <person name="Lechner B.E."/>
            <person name="Liimatainen K."/>
            <person name="Lipzen A."/>
            <person name="Lukacs Z."/>
            <person name="Mihaltcheva S."/>
            <person name="Morgado L.N."/>
            <person name="Niskanen T."/>
            <person name="Noordeloos M.E."/>
            <person name="Ohm R.A."/>
            <person name="Ortiz-Santana B."/>
            <person name="Ovrebo C."/>
            <person name="Racz N."/>
            <person name="Riley R."/>
            <person name="Savchenko A."/>
            <person name="Shiryaev A."/>
            <person name="Soop K."/>
            <person name="Spirin V."/>
            <person name="Szebenyi C."/>
            <person name="Tomsovsky M."/>
            <person name="Tulloss R.E."/>
            <person name="Uehling J."/>
            <person name="Grigoriev I.V."/>
            <person name="Vagvolgyi C."/>
            <person name="Papp T."/>
            <person name="Martin F.M."/>
            <person name="Miettinen O."/>
            <person name="Hibbett D.S."/>
            <person name="Nagy L.G."/>
        </authorList>
    </citation>
    <scope>NUCLEOTIDE SEQUENCE [LARGE SCALE GENOMIC DNA]</scope>
    <source>
        <strain evidence="2 3">FP101781</strain>
    </source>
</reference>
<dbReference type="InterPro" id="IPR013154">
    <property type="entry name" value="ADH-like_N"/>
</dbReference>
<dbReference type="PANTHER" id="PTHR45348">
    <property type="entry name" value="HYPOTHETICAL OXIDOREDUCTASE (EUROFUNG)"/>
    <property type="match status" value="1"/>
</dbReference>
<organism evidence="2 3">
    <name type="scientific">Coprinellus micaceus</name>
    <name type="common">Glistening ink-cap mushroom</name>
    <name type="synonym">Coprinus micaceus</name>
    <dbReference type="NCBI Taxonomy" id="71717"/>
    <lineage>
        <taxon>Eukaryota</taxon>
        <taxon>Fungi</taxon>
        <taxon>Dikarya</taxon>
        <taxon>Basidiomycota</taxon>
        <taxon>Agaricomycotina</taxon>
        <taxon>Agaricomycetes</taxon>
        <taxon>Agaricomycetidae</taxon>
        <taxon>Agaricales</taxon>
        <taxon>Agaricineae</taxon>
        <taxon>Psathyrellaceae</taxon>
        <taxon>Coprinellus</taxon>
    </lineage>
</organism>
<name>A0A4Y7ST77_COPMI</name>
<dbReference type="InterPro" id="IPR020843">
    <property type="entry name" value="ER"/>
</dbReference>
<dbReference type="SUPFAM" id="SSF51735">
    <property type="entry name" value="NAD(P)-binding Rossmann-fold domains"/>
    <property type="match status" value="1"/>
</dbReference>
<dbReference type="InterPro" id="IPR047122">
    <property type="entry name" value="Trans-enoyl_RdTase-like"/>
</dbReference>
<evidence type="ECO:0000313" key="2">
    <source>
        <dbReference type="EMBL" id="TEB25002.1"/>
    </source>
</evidence>
<dbReference type="InterPro" id="IPR036291">
    <property type="entry name" value="NAD(P)-bd_dom_sf"/>
</dbReference>
<dbReference type="OrthoDB" id="10257049at2759"/>
<dbReference type="STRING" id="71717.A0A4Y7ST77"/>
<gene>
    <name evidence="2" type="ORF">FA13DRAFT_1756747</name>
</gene>
<sequence>MQALITAPGSTAIVASVPIPQAGLNEIRIKVHSIALNPVDALYAITTQVDAPGRVIGSDIAGYIDQVGEGVPEGKWRIGDRVAGLLQGATSANPRPGGFATYAILEADLAIRIPNDVSFDEAATSPLCGLTAAQALYDRLRLPAPFLFPESKYKPSKDNAKPTLLIYSASTSLGLFTLELARLLRTPYGEPYSIIVTASPKHHEKMKALGADAVYDYNDSTWADRVKAEWPEGIDYAVDCISEGPTTGIISQLFNRRPDAEKRIAVIRSVAWDKDSVRNDVTPLYGAVWEGLGHDIVYNAPPHLRSLTVAFYGWLSAGHTSKTLKLPIAPNPVRLMPGGLERVLLDGFVLLGGGDMLSRTSAQREEEYMRPISGEKLVYRV</sequence>
<dbReference type="Gene3D" id="3.40.50.720">
    <property type="entry name" value="NAD(P)-binding Rossmann-like Domain"/>
    <property type="match status" value="1"/>
</dbReference>
<evidence type="ECO:0000259" key="1">
    <source>
        <dbReference type="SMART" id="SM00829"/>
    </source>
</evidence>
<dbReference type="AlphaFoldDB" id="A0A4Y7ST77"/>
<dbReference type="CDD" id="cd08249">
    <property type="entry name" value="enoyl_reductase_like"/>
    <property type="match status" value="1"/>
</dbReference>
<dbReference type="SMART" id="SM00829">
    <property type="entry name" value="PKS_ER"/>
    <property type="match status" value="1"/>
</dbReference>
<dbReference type="SUPFAM" id="SSF50129">
    <property type="entry name" value="GroES-like"/>
    <property type="match status" value="1"/>
</dbReference>
<keyword evidence="3" id="KW-1185">Reference proteome</keyword>
<dbReference type="InterPro" id="IPR011032">
    <property type="entry name" value="GroES-like_sf"/>
</dbReference>
<comment type="caution">
    <text evidence="2">The sequence shown here is derived from an EMBL/GenBank/DDBJ whole genome shotgun (WGS) entry which is preliminary data.</text>
</comment>
<accession>A0A4Y7ST77</accession>